<keyword evidence="2" id="KW-0012">Acyltransferase</keyword>
<dbReference type="RefSeq" id="WP_133767095.1">
    <property type="nucleotide sequence ID" value="NZ_BAAARP010000001.1"/>
</dbReference>
<dbReference type="Proteomes" id="UP000295344">
    <property type="component" value="Unassembled WGS sequence"/>
</dbReference>
<dbReference type="CDD" id="cd04301">
    <property type="entry name" value="NAT_SF"/>
    <property type="match status" value="1"/>
</dbReference>
<protein>
    <submittedName>
        <fullName evidence="4">Phosphinothricin acetyltransferase</fullName>
    </submittedName>
</protein>
<keyword evidence="5" id="KW-1185">Reference proteome</keyword>
<dbReference type="Gene3D" id="3.40.630.30">
    <property type="match status" value="1"/>
</dbReference>
<dbReference type="AlphaFoldDB" id="A0A4R7FJ22"/>
<dbReference type="InterPro" id="IPR000182">
    <property type="entry name" value="GNAT_dom"/>
</dbReference>
<evidence type="ECO:0000313" key="4">
    <source>
        <dbReference type="EMBL" id="TDS75852.1"/>
    </source>
</evidence>
<dbReference type="SUPFAM" id="SSF55729">
    <property type="entry name" value="Acyl-CoA N-acyltransferases (Nat)"/>
    <property type="match status" value="1"/>
</dbReference>
<evidence type="ECO:0000256" key="2">
    <source>
        <dbReference type="ARBA" id="ARBA00023315"/>
    </source>
</evidence>
<dbReference type="PANTHER" id="PTHR43072">
    <property type="entry name" value="N-ACETYLTRANSFERASE"/>
    <property type="match status" value="1"/>
</dbReference>
<dbReference type="GO" id="GO:0016747">
    <property type="term" value="F:acyltransferase activity, transferring groups other than amino-acyl groups"/>
    <property type="evidence" value="ECO:0007669"/>
    <property type="project" value="InterPro"/>
</dbReference>
<reference evidence="4 5" key="1">
    <citation type="submission" date="2019-03" db="EMBL/GenBank/DDBJ databases">
        <title>Genomic Encyclopedia of Archaeal and Bacterial Type Strains, Phase II (KMG-II): from individual species to whole genera.</title>
        <authorList>
            <person name="Goeker M."/>
        </authorList>
    </citation>
    <scope>NUCLEOTIDE SEQUENCE [LARGE SCALE GENOMIC DNA]</scope>
    <source>
        <strain evidence="4 5">DSM 24782</strain>
    </source>
</reference>
<dbReference type="Pfam" id="PF00583">
    <property type="entry name" value="Acetyltransf_1"/>
    <property type="match status" value="1"/>
</dbReference>
<evidence type="ECO:0000259" key="3">
    <source>
        <dbReference type="PROSITE" id="PS51186"/>
    </source>
</evidence>
<accession>A0A4R7FJ22</accession>
<proteinExistence type="predicted"/>
<name>A0A4R7FJ22_9MICO</name>
<dbReference type="InterPro" id="IPR016181">
    <property type="entry name" value="Acyl_CoA_acyltransferase"/>
</dbReference>
<dbReference type="PROSITE" id="PS51186">
    <property type="entry name" value="GNAT"/>
    <property type="match status" value="1"/>
</dbReference>
<evidence type="ECO:0000313" key="5">
    <source>
        <dbReference type="Proteomes" id="UP000295344"/>
    </source>
</evidence>
<dbReference type="OrthoDB" id="3173333at2"/>
<sequence length="193" mass="21788">MLEEEYEPRRLAKPFHLRRLDPPEPVFAYEIRPATAKDLPDVRQIYNHYVTNTMVTLDTETRTLRTWRSKFAYLTKLGLPFLVAVSPTGQVLGYALAEPWIQKRSYRFTAEESIYLRPASTGKGLGKALLTALIDAGKQAGLKQLLAVIADGGAESSIALHRSLGFKETGRMGKVAFKFDRWIGTVMMQRTIK</sequence>
<feature type="domain" description="N-acetyltransferase" evidence="3">
    <location>
        <begin position="29"/>
        <end position="193"/>
    </location>
</feature>
<keyword evidence="1 4" id="KW-0808">Transferase</keyword>
<organism evidence="4 5">
    <name type="scientific">Amnibacterium kyonggiense</name>
    <dbReference type="NCBI Taxonomy" id="595671"/>
    <lineage>
        <taxon>Bacteria</taxon>
        <taxon>Bacillati</taxon>
        <taxon>Actinomycetota</taxon>
        <taxon>Actinomycetes</taxon>
        <taxon>Micrococcales</taxon>
        <taxon>Microbacteriaceae</taxon>
        <taxon>Amnibacterium</taxon>
    </lineage>
</organism>
<dbReference type="EMBL" id="SOAM01000003">
    <property type="protein sequence ID" value="TDS75852.1"/>
    <property type="molecule type" value="Genomic_DNA"/>
</dbReference>
<dbReference type="PANTHER" id="PTHR43072:SF23">
    <property type="entry name" value="UPF0039 PROTEIN C11D3.02C"/>
    <property type="match status" value="1"/>
</dbReference>
<comment type="caution">
    <text evidence="4">The sequence shown here is derived from an EMBL/GenBank/DDBJ whole genome shotgun (WGS) entry which is preliminary data.</text>
</comment>
<gene>
    <name evidence="4" type="ORF">CLV52_2961</name>
</gene>
<evidence type="ECO:0000256" key="1">
    <source>
        <dbReference type="ARBA" id="ARBA00022679"/>
    </source>
</evidence>